<evidence type="ECO:0000256" key="3">
    <source>
        <dbReference type="ARBA" id="ARBA00025147"/>
    </source>
</evidence>
<gene>
    <name evidence="6" type="ORF">K491DRAFT_594210</name>
</gene>
<evidence type="ECO:0000256" key="1">
    <source>
        <dbReference type="ARBA" id="ARBA00009466"/>
    </source>
</evidence>
<evidence type="ECO:0000259" key="5">
    <source>
        <dbReference type="PROSITE" id="PS50166"/>
    </source>
</evidence>
<dbReference type="InterPro" id="IPR001494">
    <property type="entry name" value="Importin-beta_N"/>
</dbReference>
<comment type="similarity">
    <text evidence="1">Belongs to the exportin family.</text>
</comment>
<dbReference type="GO" id="GO:0005049">
    <property type="term" value="F:nuclear export signal receptor activity"/>
    <property type="evidence" value="ECO:0007669"/>
    <property type="project" value="InterPro"/>
</dbReference>
<reference evidence="6" key="1">
    <citation type="journal article" date="2020" name="Stud. Mycol.">
        <title>101 Dothideomycetes genomes: a test case for predicting lifestyles and emergence of pathogens.</title>
        <authorList>
            <person name="Haridas S."/>
            <person name="Albert R."/>
            <person name="Binder M."/>
            <person name="Bloem J."/>
            <person name="Labutti K."/>
            <person name="Salamov A."/>
            <person name="Andreopoulos B."/>
            <person name="Baker S."/>
            <person name="Barry K."/>
            <person name="Bills G."/>
            <person name="Bluhm B."/>
            <person name="Cannon C."/>
            <person name="Castanera R."/>
            <person name="Culley D."/>
            <person name="Daum C."/>
            <person name="Ezra D."/>
            <person name="Gonzalez J."/>
            <person name="Henrissat B."/>
            <person name="Kuo A."/>
            <person name="Liang C."/>
            <person name="Lipzen A."/>
            <person name="Lutzoni F."/>
            <person name="Magnuson J."/>
            <person name="Mondo S."/>
            <person name="Nolan M."/>
            <person name="Ohm R."/>
            <person name="Pangilinan J."/>
            <person name="Park H.-J."/>
            <person name="Ramirez L."/>
            <person name="Alfaro M."/>
            <person name="Sun H."/>
            <person name="Tritt A."/>
            <person name="Yoshinaga Y."/>
            <person name="Zwiers L.-H."/>
            <person name="Turgeon B."/>
            <person name="Goodwin S."/>
            <person name="Spatafora J."/>
            <person name="Crous P."/>
            <person name="Grigoriev I."/>
        </authorList>
    </citation>
    <scope>NUCLEOTIDE SEQUENCE</scope>
    <source>
        <strain evidence="6">CBS 122681</strain>
    </source>
</reference>
<name>A0A6A6TFY6_9PLEO</name>
<evidence type="ECO:0000313" key="7">
    <source>
        <dbReference type="Proteomes" id="UP000799324"/>
    </source>
</evidence>
<dbReference type="Proteomes" id="UP000799324">
    <property type="component" value="Unassembled WGS sequence"/>
</dbReference>
<sequence>MDTGTMAPPQPITNGGNAHAQQNGDHSDHGDLSQVLQALQAIYDPASSNDTRRQATEYLEQAKRHPDAPSHGRTLALDRSQPAQLRHYGLTLLEHAIKYGWEDYTPEQGESLRKCVVELAQNVAEEDPVYLRNKIAQLWTEIAKRTWAAEWMDMDEQLVQLWQNTLHHQAVVLYVLETLSEEVFNREDPTAGLRGGDLGRACVDIFTPSAVLTEYLPSRDKGLDVRFGDEGWLKRLCANLEWCLSQDYQNQERIRTCAVKTMNTIRASMSWIIPKAIFAAHVIETVCKALAVPVVEMQLAAVEVLQSVYTRHHLNDDDFVELMTPMLTPGSVSLLRDVYNWTLSDLNVNDLSDQKYTLCKKLAELANNFGLFIEQQPQHVPAGSDLPGVFGLLYDILRNPSLVVSIPVLHCWSKLLRSRIVRDSQVVTQMIGGLLETCCSRLIRYESFPEDSEDSTLLFLNEDIDTLPERHAFLGNYRRFCADVIEVLVRRTPVEAMEHILNQATSMFQTLYSDQPPFQPQNFSKSSPPVLHVDAQVTVIDAALKGYMKWISTQGSDPQEHDRMRNSMEESFERWCRQLLQVRFEDPEISRKVLQLMSTFCTKALADRSAFALTFLEHMLTVKLADNTSFPQYSDAVKDLERICSLEMQKLAMKFPDDFINVYDSLERKINEMIASPDTDDRQRMAFNAFLFIIIHRSTTLDRATQEARMKQLLNQVKDAWHNDELTRSVSTFQAFCGVLGMDRLPEFLSANNFRGVQDWSEQPLPSDGQALQANILERSNHLPLRLTKTLLAASIEKLRDDSTAYETAAVLWADAIPVILPNILQLVSHAQAFNNIESNWSHLPPELQQVIRRVLTDRFWQAGISTESRDDFFARVSGSKSTYEGFASTVRGTVRQIRESSYYILYSLTRFKEYFYRISDLPGPLSQALFSNASALSAHHLSVLLSVSTHLIEGCPAALRAQFLPPMIEGLFRELNQKITTEWEAINRQIAESGENDNLTDEMKNESILRQLTFSSVSLVAVLLDPRNGNAELSQPTQNSTEPPMCDFIFATPSVLEPILLFATSTIRVRDTRSVVTIVRVLRSLISRFRDPSPIRDFFCNDILKNAIISLHEPYFVDCQKELASLIAAIVHLDEDIPRNILLSLPGMGDVHRVDRRLAKLRAANRSDDRLQRSIVLDLLSSVRGVSIHEMGKMERRPIKKKTKFEEQYMSVDQPVQVIRGSSPGLEGVADMFGEAE</sequence>
<dbReference type="PROSITE" id="PS50166">
    <property type="entry name" value="IMPORTIN_B_NT"/>
    <property type="match status" value="1"/>
</dbReference>
<dbReference type="InterPro" id="IPR011989">
    <property type="entry name" value="ARM-like"/>
</dbReference>
<keyword evidence="2" id="KW-0819">tRNA processing</keyword>
<keyword evidence="7" id="KW-1185">Reference proteome</keyword>
<dbReference type="GO" id="GO:0031267">
    <property type="term" value="F:small GTPase binding"/>
    <property type="evidence" value="ECO:0007669"/>
    <property type="project" value="InterPro"/>
</dbReference>
<feature type="region of interest" description="Disordered" evidence="4">
    <location>
        <begin position="1"/>
        <end position="31"/>
    </location>
</feature>
<dbReference type="Pfam" id="PF19273">
    <property type="entry name" value="Exportin-5"/>
    <property type="match status" value="1"/>
</dbReference>
<evidence type="ECO:0000256" key="2">
    <source>
        <dbReference type="ARBA" id="ARBA00022694"/>
    </source>
</evidence>
<dbReference type="InterPro" id="IPR045478">
    <property type="entry name" value="Exportin-5_C"/>
</dbReference>
<dbReference type="PANTHER" id="PTHR11223:SF3">
    <property type="entry name" value="EXPORTIN-5"/>
    <property type="match status" value="1"/>
</dbReference>
<feature type="domain" description="Importin N-terminal" evidence="5">
    <location>
        <begin position="55"/>
        <end position="141"/>
    </location>
</feature>
<dbReference type="InterPro" id="IPR016024">
    <property type="entry name" value="ARM-type_fold"/>
</dbReference>
<dbReference type="Pfam" id="PF08389">
    <property type="entry name" value="Xpo1"/>
    <property type="match status" value="1"/>
</dbReference>
<feature type="compositionally biased region" description="Polar residues" evidence="4">
    <location>
        <begin position="12"/>
        <end position="24"/>
    </location>
</feature>
<accession>A0A6A6TFY6</accession>
<dbReference type="PANTHER" id="PTHR11223">
    <property type="entry name" value="EXPORTIN 1/5"/>
    <property type="match status" value="1"/>
</dbReference>
<dbReference type="SUPFAM" id="SSF48371">
    <property type="entry name" value="ARM repeat"/>
    <property type="match status" value="1"/>
</dbReference>
<dbReference type="GO" id="GO:0006405">
    <property type="term" value="P:RNA export from nucleus"/>
    <property type="evidence" value="ECO:0007669"/>
    <property type="project" value="TreeGrafter"/>
</dbReference>
<evidence type="ECO:0000313" key="6">
    <source>
        <dbReference type="EMBL" id="KAF2657823.1"/>
    </source>
</evidence>
<proteinExistence type="inferred from homology"/>
<dbReference type="GO" id="GO:0005634">
    <property type="term" value="C:nucleus"/>
    <property type="evidence" value="ECO:0007669"/>
    <property type="project" value="TreeGrafter"/>
</dbReference>
<dbReference type="GO" id="GO:0005737">
    <property type="term" value="C:cytoplasm"/>
    <property type="evidence" value="ECO:0007669"/>
    <property type="project" value="TreeGrafter"/>
</dbReference>
<dbReference type="Pfam" id="PF03810">
    <property type="entry name" value="IBN_N"/>
    <property type="match status" value="1"/>
</dbReference>
<dbReference type="Gene3D" id="1.25.10.10">
    <property type="entry name" value="Leucine-rich Repeat Variant"/>
    <property type="match status" value="1"/>
</dbReference>
<comment type="function">
    <text evidence="3">tRNA nucleus export receptor which facilitates tRNA translocation across the nuclear pore complex. Involved in pre-tRNA splicing, probably by affecting the interaction of pre-tRNA with splicing endonuclease.</text>
</comment>
<dbReference type="GO" id="GO:0042565">
    <property type="term" value="C:RNA nuclear export complex"/>
    <property type="evidence" value="ECO:0007669"/>
    <property type="project" value="TreeGrafter"/>
</dbReference>
<dbReference type="SMART" id="SM00913">
    <property type="entry name" value="IBN_N"/>
    <property type="match status" value="1"/>
</dbReference>
<dbReference type="OrthoDB" id="2215036at2759"/>
<dbReference type="GO" id="GO:0003723">
    <property type="term" value="F:RNA binding"/>
    <property type="evidence" value="ECO:0007669"/>
    <property type="project" value="TreeGrafter"/>
</dbReference>
<evidence type="ECO:0000256" key="4">
    <source>
        <dbReference type="SAM" id="MobiDB-lite"/>
    </source>
</evidence>
<organism evidence="6 7">
    <name type="scientific">Lophiostoma macrostomum CBS 122681</name>
    <dbReference type="NCBI Taxonomy" id="1314788"/>
    <lineage>
        <taxon>Eukaryota</taxon>
        <taxon>Fungi</taxon>
        <taxon>Dikarya</taxon>
        <taxon>Ascomycota</taxon>
        <taxon>Pezizomycotina</taxon>
        <taxon>Dothideomycetes</taxon>
        <taxon>Pleosporomycetidae</taxon>
        <taxon>Pleosporales</taxon>
        <taxon>Lophiostomataceae</taxon>
        <taxon>Lophiostoma</taxon>
    </lineage>
</organism>
<dbReference type="GO" id="GO:0008033">
    <property type="term" value="P:tRNA processing"/>
    <property type="evidence" value="ECO:0007669"/>
    <property type="project" value="UniProtKB-KW"/>
</dbReference>
<dbReference type="EMBL" id="MU004321">
    <property type="protein sequence ID" value="KAF2657823.1"/>
    <property type="molecule type" value="Genomic_DNA"/>
</dbReference>
<protein>
    <submittedName>
        <fullName evidence="6">ARM repeat-containing protein</fullName>
    </submittedName>
</protein>
<dbReference type="InterPro" id="IPR013598">
    <property type="entry name" value="Exportin-1/Importin-b-like"/>
</dbReference>
<dbReference type="InterPro" id="IPR045065">
    <property type="entry name" value="XPO1/5"/>
</dbReference>
<dbReference type="GO" id="GO:0006611">
    <property type="term" value="P:protein export from nucleus"/>
    <property type="evidence" value="ECO:0007669"/>
    <property type="project" value="InterPro"/>
</dbReference>
<dbReference type="AlphaFoldDB" id="A0A6A6TFY6"/>